<accession>A0ABM9HWT3</accession>
<dbReference type="InterPro" id="IPR001109">
    <property type="entry name" value="Hydrogenase_HupF/HypC"/>
</dbReference>
<dbReference type="Proteomes" id="UP001162030">
    <property type="component" value="Chromosome"/>
</dbReference>
<evidence type="ECO:0000256" key="1">
    <source>
        <dbReference type="ARBA" id="ARBA00006018"/>
    </source>
</evidence>
<evidence type="ECO:0000313" key="3">
    <source>
        <dbReference type="Proteomes" id="UP001162030"/>
    </source>
</evidence>
<protein>
    <submittedName>
        <fullName evidence="2">Hydrogenase expression/formation protein HypC</fullName>
    </submittedName>
</protein>
<gene>
    <name evidence="2" type="ORF">MSZNOR_0445</name>
</gene>
<name>A0ABM9HWT3_9GAMM</name>
<organism evidence="2 3">
    <name type="scientific">Methylocaldum szegediense</name>
    <dbReference type="NCBI Taxonomy" id="73780"/>
    <lineage>
        <taxon>Bacteria</taxon>
        <taxon>Pseudomonadati</taxon>
        <taxon>Pseudomonadota</taxon>
        <taxon>Gammaproteobacteria</taxon>
        <taxon>Methylococcales</taxon>
        <taxon>Methylococcaceae</taxon>
        <taxon>Methylocaldum</taxon>
    </lineage>
</organism>
<dbReference type="Pfam" id="PF01455">
    <property type="entry name" value="HupF_HypC"/>
    <property type="match status" value="1"/>
</dbReference>
<dbReference type="SUPFAM" id="SSF159127">
    <property type="entry name" value="HupF/HypC-like"/>
    <property type="match status" value="1"/>
</dbReference>
<reference evidence="2 3" key="1">
    <citation type="submission" date="2023-03" db="EMBL/GenBank/DDBJ databases">
        <authorList>
            <person name="Pearce D."/>
        </authorList>
    </citation>
    <scope>NUCLEOTIDE SEQUENCE [LARGE SCALE GENOMIC DNA]</scope>
    <source>
        <strain evidence="2">Msz</strain>
    </source>
</reference>
<dbReference type="Gene3D" id="2.30.30.140">
    <property type="match status" value="1"/>
</dbReference>
<sequence length="94" mass="10310">MQVVRAESFQAWCKGAEGEAMVDMRLVGSQPEGTWVLVFLGTAREVLEPERAAQIEAALKGLRDAMSGSYDPAAAFADLVDREPQLPEFLREPT</sequence>
<evidence type="ECO:0000313" key="2">
    <source>
        <dbReference type="EMBL" id="CAI8739935.1"/>
    </source>
</evidence>
<proteinExistence type="inferred from homology"/>
<dbReference type="EMBL" id="OX458333">
    <property type="protein sequence ID" value="CAI8739935.1"/>
    <property type="molecule type" value="Genomic_DNA"/>
</dbReference>
<comment type="similarity">
    <text evidence="1">Belongs to the HupF/HypC family.</text>
</comment>
<keyword evidence="3" id="KW-1185">Reference proteome</keyword>
<dbReference type="NCBIfam" id="TIGR00074">
    <property type="entry name" value="hypC_hupF"/>
    <property type="match status" value="1"/>
</dbReference>